<evidence type="ECO:0000256" key="1">
    <source>
        <dbReference type="ARBA" id="ARBA00022490"/>
    </source>
</evidence>
<evidence type="ECO:0000313" key="11">
    <source>
        <dbReference type="Proteomes" id="UP001597541"/>
    </source>
</evidence>
<accession>A0ABW5PB70</accession>
<evidence type="ECO:0000313" key="10">
    <source>
        <dbReference type="EMBL" id="MFD2611749.1"/>
    </source>
</evidence>
<dbReference type="PANTHER" id="PTHR43616:SF5">
    <property type="entry name" value="GLYCEROL DEHYDROGENASE 1"/>
    <property type="match status" value="1"/>
</dbReference>
<keyword evidence="6" id="KW-0520">NAD</keyword>
<keyword evidence="1" id="KW-0963">Cytoplasm</keyword>
<dbReference type="Gene3D" id="1.20.1090.10">
    <property type="entry name" value="Dehydroquinate synthase-like - alpha domain"/>
    <property type="match status" value="1"/>
</dbReference>
<dbReference type="SUPFAM" id="SSF56796">
    <property type="entry name" value="Dehydroquinate synthase-like"/>
    <property type="match status" value="1"/>
</dbReference>
<dbReference type="Gene3D" id="3.40.50.1970">
    <property type="match status" value="1"/>
</dbReference>
<evidence type="ECO:0000256" key="8">
    <source>
        <dbReference type="ARBA" id="ARBA00023209"/>
    </source>
</evidence>
<comment type="caution">
    <text evidence="10">The sequence shown here is derived from an EMBL/GenBank/DDBJ whole genome shotgun (WGS) entry which is preliminary data.</text>
</comment>
<keyword evidence="8" id="KW-0594">Phospholipid biosynthesis</keyword>
<evidence type="ECO:0000256" key="3">
    <source>
        <dbReference type="ARBA" id="ARBA00022723"/>
    </source>
</evidence>
<evidence type="ECO:0000256" key="6">
    <source>
        <dbReference type="ARBA" id="ARBA00023027"/>
    </source>
</evidence>
<dbReference type="EC" id="1.1.1.261" evidence="10"/>
<dbReference type="PANTHER" id="PTHR43616">
    <property type="entry name" value="GLYCEROL DEHYDROGENASE"/>
    <property type="match status" value="1"/>
</dbReference>
<sequence>MNEQISKVRKAAETCSCGRHEPVAIDPIVISRDALQQAAIYMAKRQYQRVVLCVDDHTYEAAGRKLEQVLQEEGIDAAVCVISPNAAGDVVADEASIVQLMLAIQPSVTQAVIAAGAGTIHDIVRFAAYRLQLPFLSVPTAPSVDGFTSKGAPIVIRGQKITVPACAPEALFADIDVLTAAPGELAAAGFGDMLGKYTSLFDWEFGHAAGGEPYCQAAASLTREALEACAAHAEEIGRRTEQGIRILMESLIQSGLAMLLFGQSHPASGAEHHLSHYWEMDFLRRGKRQVLHGAKVAAASAVLAQVYRELAEDGRLFPGSARAQLAAAARGLPQPERMRAWLRAARAPEMPEELGIDSGLLARSLREAHLVRPNRFTLLRARNEQQGQGSAAP</sequence>
<dbReference type="EMBL" id="JBHUME010000005">
    <property type="protein sequence ID" value="MFD2611749.1"/>
    <property type="molecule type" value="Genomic_DNA"/>
</dbReference>
<dbReference type="CDD" id="cd08175">
    <property type="entry name" value="G1PDH"/>
    <property type="match status" value="1"/>
</dbReference>
<dbReference type="GO" id="GO:0050492">
    <property type="term" value="F:glycerol-1-phosphate dehydrogenase [NAD(P)+] activity"/>
    <property type="evidence" value="ECO:0007669"/>
    <property type="project" value="UniProtKB-EC"/>
</dbReference>
<evidence type="ECO:0000256" key="9">
    <source>
        <dbReference type="ARBA" id="ARBA00023264"/>
    </source>
</evidence>
<gene>
    <name evidence="10" type="ORF">ACFSUF_04855</name>
</gene>
<reference evidence="11" key="1">
    <citation type="journal article" date="2019" name="Int. J. Syst. Evol. Microbiol.">
        <title>The Global Catalogue of Microorganisms (GCM) 10K type strain sequencing project: providing services to taxonomists for standard genome sequencing and annotation.</title>
        <authorList>
            <consortium name="The Broad Institute Genomics Platform"/>
            <consortium name="The Broad Institute Genome Sequencing Center for Infectious Disease"/>
            <person name="Wu L."/>
            <person name="Ma J."/>
        </authorList>
    </citation>
    <scope>NUCLEOTIDE SEQUENCE [LARGE SCALE GENOMIC DNA]</scope>
    <source>
        <strain evidence="11">KCTC 3950</strain>
    </source>
</reference>
<keyword evidence="5 10" id="KW-0560">Oxidoreductase</keyword>
<evidence type="ECO:0000256" key="4">
    <source>
        <dbReference type="ARBA" id="ARBA00022857"/>
    </source>
</evidence>
<proteinExistence type="predicted"/>
<keyword evidence="11" id="KW-1185">Reference proteome</keyword>
<organism evidence="10 11">
    <name type="scientific">Paenibacillus gansuensis</name>
    <dbReference type="NCBI Taxonomy" id="306542"/>
    <lineage>
        <taxon>Bacteria</taxon>
        <taxon>Bacillati</taxon>
        <taxon>Bacillota</taxon>
        <taxon>Bacilli</taxon>
        <taxon>Bacillales</taxon>
        <taxon>Paenibacillaceae</taxon>
        <taxon>Paenibacillus</taxon>
    </lineage>
</organism>
<evidence type="ECO:0000256" key="5">
    <source>
        <dbReference type="ARBA" id="ARBA00023002"/>
    </source>
</evidence>
<keyword evidence="4" id="KW-0521">NADP</keyword>
<protein>
    <submittedName>
        <fullName evidence="10">Sn-glycerol-1-phosphate dehydrogenase</fullName>
        <ecNumber evidence="10">1.1.1.261</ecNumber>
    </submittedName>
</protein>
<dbReference type="RefSeq" id="WP_377600689.1">
    <property type="nucleotide sequence ID" value="NZ_JBHUME010000005.1"/>
</dbReference>
<keyword evidence="3" id="KW-0479">Metal-binding</keyword>
<evidence type="ECO:0000256" key="7">
    <source>
        <dbReference type="ARBA" id="ARBA00023098"/>
    </source>
</evidence>
<evidence type="ECO:0000256" key="2">
    <source>
        <dbReference type="ARBA" id="ARBA00022516"/>
    </source>
</evidence>
<dbReference type="Proteomes" id="UP001597541">
    <property type="component" value="Unassembled WGS sequence"/>
</dbReference>
<keyword evidence="9" id="KW-1208">Phospholipid metabolism</keyword>
<keyword evidence="7" id="KW-0443">Lipid metabolism</keyword>
<dbReference type="InterPro" id="IPR016205">
    <property type="entry name" value="Glycerol_DH"/>
</dbReference>
<keyword evidence="2" id="KW-0444">Lipid biosynthesis</keyword>
<dbReference type="Pfam" id="PF13685">
    <property type="entry name" value="Fe-ADH_2"/>
    <property type="match status" value="1"/>
</dbReference>
<dbReference type="InterPro" id="IPR032837">
    <property type="entry name" value="G1PDH"/>
</dbReference>
<name>A0ABW5PB70_9BACL</name>